<dbReference type="InterPro" id="IPR022907">
    <property type="entry name" value="VapC_family"/>
</dbReference>
<dbReference type="Pfam" id="PF01850">
    <property type="entry name" value="PIN"/>
    <property type="match status" value="1"/>
</dbReference>
<comment type="cofactor">
    <cofactor evidence="5">
        <name>Mg(2+)</name>
        <dbReference type="ChEBI" id="CHEBI:18420"/>
    </cofactor>
</comment>
<dbReference type="GO" id="GO:0000287">
    <property type="term" value="F:magnesium ion binding"/>
    <property type="evidence" value="ECO:0007669"/>
    <property type="project" value="UniProtKB-UniRule"/>
</dbReference>
<dbReference type="InterPro" id="IPR002716">
    <property type="entry name" value="PIN_dom"/>
</dbReference>
<evidence type="ECO:0000256" key="3">
    <source>
        <dbReference type="ARBA" id="ARBA00022723"/>
    </source>
</evidence>
<evidence type="ECO:0000259" key="6">
    <source>
        <dbReference type="Pfam" id="PF01850"/>
    </source>
</evidence>
<keyword evidence="8" id="KW-1185">Reference proteome</keyword>
<reference evidence="7 8" key="1">
    <citation type="submission" date="2020-07" db="EMBL/GenBank/DDBJ databases">
        <authorList>
            <person name="Maaloum M."/>
        </authorList>
    </citation>
    <scope>NUCLEOTIDE SEQUENCE [LARGE SCALE GENOMIC DNA]</scope>
    <source>
        <strain evidence="7 8">GCS-AN-3</strain>
    </source>
</reference>
<comment type="function">
    <text evidence="5">Toxic component of a toxin-antitoxin (TA) system. An RNase.</text>
</comment>
<keyword evidence="3 5" id="KW-0479">Metal-binding</keyword>
<dbReference type="EMBL" id="JACCKX010000001">
    <property type="protein sequence ID" value="NZA03182.1"/>
    <property type="molecule type" value="Genomic_DNA"/>
</dbReference>
<comment type="similarity">
    <text evidence="5">Belongs to the PINc/VapC protein family.</text>
</comment>
<evidence type="ECO:0000256" key="5">
    <source>
        <dbReference type="HAMAP-Rule" id="MF_00265"/>
    </source>
</evidence>
<keyword evidence="1 5" id="KW-1277">Toxin-antitoxin system</keyword>
<proteinExistence type="inferred from homology"/>
<protein>
    <recommendedName>
        <fullName evidence="5">Ribonuclease VapC</fullName>
        <shortName evidence="5">RNase VapC</shortName>
        <ecNumber evidence="5">3.1.-.-</ecNumber>
    </recommendedName>
    <alternativeName>
        <fullName evidence="5">Toxin VapC</fullName>
    </alternativeName>
</protein>
<dbReference type="Gene3D" id="3.40.50.1010">
    <property type="entry name" value="5'-nuclease"/>
    <property type="match status" value="1"/>
</dbReference>
<name>A0A853IZ26_9BURK</name>
<accession>A0A853IZ26</accession>
<dbReference type="InterPro" id="IPR029060">
    <property type="entry name" value="PIN-like_dom_sf"/>
</dbReference>
<dbReference type="SUPFAM" id="SSF88723">
    <property type="entry name" value="PIN domain-like"/>
    <property type="match status" value="1"/>
</dbReference>
<sequence length="124" mass="13467">MILADTSVWVDHLRQGDADLARALEQGAIAIHPFVIGEIALGHLKNRRDVLDLLAALPPAPQAEHDEVLHAVEQHQLAGRGLGWIDVHLLAATLLAADARLWTRDKRLHAAATDLGVAWAPESH</sequence>
<dbReference type="RefSeq" id="WP_180551429.1">
    <property type="nucleotide sequence ID" value="NZ_DAIPTI010000032.1"/>
</dbReference>
<evidence type="ECO:0000256" key="2">
    <source>
        <dbReference type="ARBA" id="ARBA00022722"/>
    </source>
</evidence>
<dbReference type="HAMAP" id="MF_00265">
    <property type="entry name" value="VapC_Nob1"/>
    <property type="match status" value="1"/>
</dbReference>
<evidence type="ECO:0000313" key="7">
    <source>
        <dbReference type="EMBL" id="NZA03182.1"/>
    </source>
</evidence>
<dbReference type="Proteomes" id="UP000589716">
    <property type="component" value="Unassembled WGS sequence"/>
</dbReference>
<dbReference type="AlphaFoldDB" id="A0A853IZ26"/>
<keyword evidence="2 5" id="KW-0540">Nuclease</keyword>
<dbReference type="GO" id="GO:0004540">
    <property type="term" value="F:RNA nuclease activity"/>
    <property type="evidence" value="ECO:0007669"/>
    <property type="project" value="InterPro"/>
</dbReference>
<keyword evidence="5" id="KW-0800">Toxin</keyword>
<organism evidence="7 8">
    <name type="scientific">Ottowia beijingensis</name>
    <dbReference type="NCBI Taxonomy" id="1207057"/>
    <lineage>
        <taxon>Bacteria</taxon>
        <taxon>Pseudomonadati</taxon>
        <taxon>Pseudomonadota</taxon>
        <taxon>Betaproteobacteria</taxon>
        <taxon>Burkholderiales</taxon>
        <taxon>Comamonadaceae</taxon>
        <taxon>Ottowia</taxon>
    </lineage>
</organism>
<gene>
    <name evidence="5" type="primary">vapC</name>
    <name evidence="7" type="ORF">H0I39_18315</name>
</gene>
<dbReference type="GO" id="GO:0090729">
    <property type="term" value="F:toxin activity"/>
    <property type="evidence" value="ECO:0007669"/>
    <property type="project" value="UniProtKB-KW"/>
</dbReference>
<feature type="binding site" evidence="5">
    <location>
        <position position="5"/>
    </location>
    <ligand>
        <name>Mg(2+)</name>
        <dbReference type="ChEBI" id="CHEBI:18420"/>
    </ligand>
</feature>
<feature type="domain" description="PIN" evidence="6">
    <location>
        <begin position="2"/>
        <end position="112"/>
    </location>
</feature>
<feature type="binding site" evidence="5">
    <location>
        <position position="86"/>
    </location>
    <ligand>
        <name>Mg(2+)</name>
        <dbReference type="ChEBI" id="CHEBI:18420"/>
    </ligand>
</feature>
<evidence type="ECO:0000256" key="1">
    <source>
        <dbReference type="ARBA" id="ARBA00022649"/>
    </source>
</evidence>
<dbReference type="GO" id="GO:0016787">
    <property type="term" value="F:hydrolase activity"/>
    <property type="evidence" value="ECO:0007669"/>
    <property type="project" value="UniProtKB-KW"/>
</dbReference>
<evidence type="ECO:0000256" key="4">
    <source>
        <dbReference type="ARBA" id="ARBA00022801"/>
    </source>
</evidence>
<dbReference type="EC" id="3.1.-.-" evidence="5"/>
<keyword evidence="5" id="KW-0460">Magnesium</keyword>
<evidence type="ECO:0000313" key="8">
    <source>
        <dbReference type="Proteomes" id="UP000589716"/>
    </source>
</evidence>
<keyword evidence="4 5" id="KW-0378">Hydrolase</keyword>
<comment type="caution">
    <text evidence="7">The sequence shown here is derived from an EMBL/GenBank/DDBJ whole genome shotgun (WGS) entry which is preliminary data.</text>
</comment>